<evidence type="ECO:0000313" key="2">
    <source>
        <dbReference type="EMBL" id="SDH30083.1"/>
    </source>
</evidence>
<keyword evidence="3" id="KW-1185">Reference proteome</keyword>
<accession>A0A1G8BAL9</accession>
<name>A0A1G8BAL9_9SPHI</name>
<organism evidence="2 3">
    <name type="scientific">Mucilaginibacter gossypii</name>
    <dbReference type="NCBI Taxonomy" id="551996"/>
    <lineage>
        <taxon>Bacteria</taxon>
        <taxon>Pseudomonadati</taxon>
        <taxon>Bacteroidota</taxon>
        <taxon>Sphingobacteriia</taxon>
        <taxon>Sphingobacteriales</taxon>
        <taxon>Sphingobacteriaceae</taxon>
        <taxon>Mucilaginibacter</taxon>
    </lineage>
</organism>
<dbReference type="Proteomes" id="UP000199705">
    <property type="component" value="Unassembled WGS sequence"/>
</dbReference>
<evidence type="ECO:0000313" key="3">
    <source>
        <dbReference type="Proteomes" id="UP000199705"/>
    </source>
</evidence>
<dbReference type="EMBL" id="FNCG01000008">
    <property type="protein sequence ID" value="SDH30083.1"/>
    <property type="molecule type" value="Genomic_DNA"/>
</dbReference>
<sequence length="220" mass="25790">MKKVKSYNGPFPIIELEGTQFYVNGYLNELVQVDSPDNRIEMFDMMHLEDHVELWYDPETKNVYDGLHNGAIPSHVKLFWFYPFSAMDPLGTNARLDESDPGWRKSFPTDLPVVNISGKDFFVDERCKAFRDIENCWNMISFADVIKHNGKTGIYIDTKVVQVPFPHEFDSYHPPDVLPEHIVFAEVPDGQHLAFLLHEYNNQKQQQKDNDQNDKRRIRR</sequence>
<reference evidence="3" key="1">
    <citation type="submission" date="2016-10" db="EMBL/GenBank/DDBJ databases">
        <authorList>
            <person name="Varghese N."/>
            <person name="Submissions S."/>
        </authorList>
    </citation>
    <scope>NUCLEOTIDE SEQUENCE [LARGE SCALE GENOMIC DNA]</scope>
    <source>
        <strain evidence="3">Gh-67</strain>
    </source>
</reference>
<feature type="region of interest" description="Disordered" evidence="1">
    <location>
        <begin position="201"/>
        <end position="220"/>
    </location>
</feature>
<dbReference type="RefSeq" id="WP_091169567.1">
    <property type="nucleotide sequence ID" value="NZ_FNCG01000008.1"/>
</dbReference>
<dbReference type="AlphaFoldDB" id="A0A1G8BAL9"/>
<dbReference type="STRING" id="551996.SAMN05192573_108182"/>
<proteinExistence type="predicted"/>
<protein>
    <submittedName>
        <fullName evidence="2">Uncharacterized protein</fullName>
    </submittedName>
</protein>
<evidence type="ECO:0000256" key="1">
    <source>
        <dbReference type="SAM" id="MobiDB-lite"/>
    </source>
</evidence>
<feature type="compositionally biased region" description="Basic and acidic residues" evidence="1">
    <location>
        <begin position="206"/>
        <end position="220"/>
    </location>
</feature>
<gene>
    <name evidence="2" type="ORF">SAMN05192573_108182</name>
</gene>